<dbReference type="CDD" id="cd00047">
    <property type="entry name" value="PTPc"/>
    <property type="match status" value="1"/>
</dbReference>
<dbReference type="EMBL" id="CAJNOJ010000709">
    <property type="protein sequence ID" value="CAF1513171.1"/>
    <property type="molecule type" value="Genomic_DNA"/>
</dbReference>
<dbReference type="GO" id="GO:0004725">
    <property type="term" value="F:protein tyrosine phosphatase activity"/>
    <property type="evidence" value="ECO:0007669"/>
    <property type="project" value="UniProtKB-EC"/>
</dbReference>
<comment type="catalytic activity">
    <reaction evidence="1">
        <text>O-phospho-L-tyrosyl-[protein] + H2O = L-tyrosyl-[protein] + phosphate</text>
        <dbReference type="Rhea" id="RHEA:10684"/>
        <dbReference type="Rhea" id="RHEA-COMP:10136"/>
        <dbReference type="Rhea" id="RHEA-COMP:20101"/>
        <dbReference type="ChEBI" id="CHEBI:15377"/>
        <dbReference type="ChEBI" id="CHEBI:43474"/>
        <dbReference type="ChEBI" id="CHEBI:46858"/>
        <dbReference type="ChEBI" id="CHEBI:61978"/>
        <dbReference type="EC" id="3.1.3.48"/>
    </reaction>
</comment>
<dbReference type="SMART" id="SM00194">
    <property type="entry name" value="PTPc"/>
    <property type="match status" value="1"/>
</dbReference>
<keyword evidence="4" id="KW-0732">Signal</keyword>
<dbReference type="OrthoDB" id="10053886at2759"/>
<comment type="caution">
    <text evidence="7">The sequence shown here is derived from an EMBL/GenBank/DDBJ whole genome shotgun (WGS) entry which is preliminary data.</text>
</comment>
<evidence type="ECO:0000259" key="5">
    <source>
        <dbReference type="PROSITE" id="PS50055"/>
    </source>
</evidence>
<feature type="compositionally biased region" description="Polar residues" evidence="2">
    <location>
        <begin position="1074"/>
        <end position="1093"/>
    </location>
</feature>
<dbReference type="InterPro" id="IPR003595">
    <property type="entry name" value="Tyr_Pase_cat"/>
</dbReference>
<evidence type="ECO:0000313" key="7">
    <source>
        <dbReference type="EMBL" id="CAF1513171.1"/>
    </source>
</evidence>
<dbReference type="InterPro" id="IPR029021">
    <property type="entry name" value="Prot-tyrosine_phosphatase-like"/>
</dbReference>
<dbReference type="InterPro" id="IPR016130">
    <property type="entry name" value="Tyr_Pase_AS"/>
</dbReference>
<reference evidence="7" key="1">
    <citation type="submission" date="2021-02" db="EMBL/GenBank/DDBJ databases">
        <authorList>
            <person name="Nowell W R."/>
        </authorList>
    </citation>
    <scope>NUCLEOTIDE SEQUENCE</scope>
</reference>
<dbReference type="SMART" id="SM00404">
    <property type="entry name" value="PTPc_motif"/>
    <property type="match status" value="1"/>
</dbReference>
<proteinExistence type="predicted"/>
<evidence type="ECO:0000256" key="3">
    <source>
        <dbReference type="SAM" id="Phobius"/>
    </source>
</evidence>
<dbReference type="AlphaFoldDB" id="A0A815U5R7"/>
<keyword evidence="3" id="KW-1133">Transmembrane helix</keyword>
<gene>
    <name evidence="7" type="ORF">EDS130_LOCUS43380</name>
</gene>
<evidence type="ECO:0000256" key="4">
    <source>
        <dbReference type="SAM" id="SignalP"/>
    </source>
</evidence>
<dbReference type="InterPro" id="IPR036116">
    <property type="entry name" value="FN3_sf"/>
</dbReference>
<accession>A0A815U5R7</accession>
<protein>
    <recommendedName>
        <fullName evidence="9">Protein-tyrosine-phosphatase</fullName>
    </recommendedName>
</protein>
<dbReference type="Proteomes" id="UP000663852">
    <property type="component" value="Unassembled WGS sequence"/>
</dbReference>
<feature type="signal peptide" evidence="4">
    <location>
        <begin position="1"/>
        <end position="24"/>
    </location>
</feature>
<keyword evidence="3" id="KW-0812">Transmembrane</keyword>
<feature type="domain" description="Tyrosine-protein phosphatase" evidence="5">
    <location>
        <begin position="752"/>
        <end position="1027"/>
    </location>
</feature>
<dbReference type="InterPro" id="IPR000242">
    <property type="entry name" value="PTP_cat"/>
</dbReference>
<dbReference type="Pfam" id="PF00102">
    <property type="entry name" value="Y_phosphatase"/>
    <property type="match status" value="1"/>
</dbReference>
<dbReference type="PANTHER" id="PTHR19134">
    <property type="entry name" value="RECEPTOR-TYPE TYROSINE-PROTEIN PHOSPHATASE"/>
    <property type="match status" value="1"/>
</dbReference>
<dbReference type="PROSITE" id="PS50056">
    <property type="entry name" value="TYR_PHOSPHATASE_2"/>
    <property type="match status" value="1"/>
</dbReference>
<evidence type="ECO:0000256" key="1">
    <source>
        <dbReference type="ARBA" id="ARBA00051722"/>
    </source>
</evidence>
<dbReference type="SUPFAM" id="SSF52799">
    <property type="entry name" value="(Phosphotyrosine protein) phosphatases II"/>
    <property type="match status" value="1"/>
</dbReference>
<sequence length="1126" mass="128882">MSRAKVRLWLEIHIYLLILITTHSELTSSTTHVTNAFTSNLHMSFEESVLTLLLVGESCTTDSSKGIDVITRTSSMFEALITYNCSSINSSQLFVWSNGTEVDGCHVTDHSNETVFLSCTNISNHAGRNWSFSIVSTTPSVLNETFVITLTPLFLQNSTNISITIDSSLTSALISIPNCEEIADLQYLRFQCDKNNSTSSLNPLSADCEITCSNLIPGSIYEGSLIRLSMPIADRSGEVFEEDYLNQTYIVDLDQVKNLTVELQGNSANISFIRPHGNFDGINLNCTAADQSCSDMPTNLTASCSNCTSMLISPIEFGVRYECEAVTIKEGFVDIYSHELTFSTPIKKVDFNQSTSSVIERNRFKYKVLPQSDFDYFSTICILDAKSGSPCKDIRVNHSQCSTVLIHEAILGCDYHCTIITRKSNYPEQDSNSYFQQIFPIDAPNIYNYTATSRAITIRWELTDNHIFYSKFEVFLNQSKLADKDRGVDFHETKRLLPNVDYKFRVALVSNRVLNSSSVIVRTNEEIPKEPTEGDIQRKIVFDADHPHSTATQSVIKFDPTLFSDDYGYVNSYSFYVRQDQNKQGILPDINGSYQTAWINSSIDYLAIFQLRKSERTYRSDTMQLIIGNQSHCPNESIARVPCNGKLKPNSNYSLIISACNMAGCRFIRWKMFRTKAESPAKGSNTWIYIAVGAGGVAFVLIVFIFIRRIKRQRNTTDTDIPLSRVESARTPKKPKPLYKYVNMSQRDERAIYNEYQELERCHSSCTRPNEDAKYADYDRYQNIFARGPWCQTAVHLTGAAHRFNDYINANHIKGYDNKKWYIACQGPLKDTCEDFWDMIYQFRVRKIIMLTHCDQRTQCQSKSKCFPYFPARKNERLSFDRWTVTTQKVLYQRELDLRIRYIHLKGINRNHGEHRVIHYGFTGWKDFNAIEPSTLLELIDTINNHDPEEERENEPPEVVHCSAGVGRTGTYIAVDTIVRMLDDQSNDLQTMELDVMSIVYHLRKDRMKMVQTYAQYVLVNHCVGEYLRRTNQLGLVARQFSGDDDPYINSLVLPKQGTVRSHYSNMSERKYSTQRSVSTIGTQRSRRQSNLSGHEDRYIRRNHEDDHLPPIPPRRSVSVQNSSDY</sequence>
<feature type="compositionally biased region" description="Basic and acidic residues" evidence="2">
    <location>
        <begin position="1094"/>
        <end position="1109"/>
    </location>
</feature>
<evidence type="ECO:0008006" key="9">
    <source>
        <dbReference type="Google" id="ProtNLM"/>
    </source>
</evidence>
<feature type="domain" description="Tyrosine specific protein phosphatases" evidence="6">
    <location>
        <begin position="934"/>
        <end position="1018"/>
    </location>
</feature>
<keyword evidence="3" id="KW-0472">Membrane</keyword>
<organism evidence="7 8">
    <name type="scientific">Adineta ricciae</name>
    <name type="common">Rotifer</name>
    <dbReference type="NCBI Taxonomy" id="249248"/>
    <lineage>
        <taxon>Eukaryota</taxon>
        <taxon>Metazoa</taxon>
        <taxon>Spiralia</taxon>
        <taxon>Gnathifera</taxon>
        <taxon>Rotifera</taxon>
        <taxon>Eurotatoria</taxon>
        <taxon>Bdelloidea</taxon>
        <taxon>Adinetida</taxon>
        <taxon>Adinetidae</taxon>
        <taxon>Adineta</taxon>
    </lineage>
</organism>
<name>A0A815U5R7_ADIRI</name>
<feature type="transmembrane region" description="Helical" evidence="3">
    <location>
        <begin position="687"/>
        <end position="707"/>
    </location>
</feature>
<dbReference type="SUPFAM" id="SSF49265">
    <property type="entry name" value="Fibronectin type III"/>
    <property type="match status" value="1"/>
</dbReference>
<dbReference type="Gene3D" id="3.90.190.10">
    <property type="entry name" value="Protein tyrosine phosphatase superfamily"/>
    <property type="match status" value="1"/>
</dbReference>
<evidence type="ECO:0000259" key="6">
    <source>
        <dbReference type="PROSITE" id="PS50056"/>
    </source>
</evidence>
<dbReference type="InterPro" id="IPR000387">
    <property type="entry name" value="Tyr_Pase_dom"/>
</dbReference>
<dbReference type="PRINTS" id="PR00700">
    <property type="entry name" value="PRTYPHPHTASE"/>
</dbReference>
<dbReference type="PROSITE" id="PS50055">
    <property type="entry name" value="TYR_PHOSPHATASE_PTP"/>
    <property type="match status" value="1"/>
</dbReference>
<dbReference type="PANTHER" id="PTHR19134:SF553">
    <property type="entry name" value="TYROSINE-PROTEIN PHOSPHATASE 10D-RELATED"/>
    <property type="match status" value="1"/>
</dbReference>
<feature type="chain" id="PRO_5032832881" description="Protein-tyrosine-phosphatase" evidence="4">
    <location>
        <begin position="25"/>
        <end position="1126"/>
    </location>
</feature>
<dbReference type="InterPro" id="IPR050348">
    <property type="entry name" value="Protein-Tyr_Phosphatase"/>
</dbReference>
<evidence type="ECO:0000313" key="8">
    <source>
        <dbReference type="Proteomes" id="UP000663852"/>
    </source>
</evidence>
<dbReference type="PROSITE" id="PS00383">
    <property type="entry name" value="TYR_PHOSPHATASE_1"/>
    <property type="match status" value="1"/>
</dbReference>
<feature type="region of interest" description="Disordered" evidence="2">
    <location>
        <begin position="1065"/>
        <end position="1126"/>
    </location>
</feature>
<evidence type="ECO:0000256" key="2">
    <source>
        <dbReference type="SAM" id="MobiDB-lite"/>
    </source>
</evidence>